<dbReference type="EMBL" id="GBXM01004793">
    <property type="protein sequence ID" value="JAI03785.1"/>
    <property type="molecule type" value="Transcribed_RNA"/>
</dbReference>
<organism evidence="1">
    <name type="scientific">Anguilla anguilla</name>
    <name type="common">European freshwater eel</name>
    <name type="synonym">Muraena anguilla</name>
    <dbReference type="NCBI Taxonomy" id="7936"/>
    <lineage>
        <taxon>Eukaryota</taxon>
        <taxon>Metazoa</taxon>
        <taxon>Chordata</taxon>
        <taxon>Craniata</taxon>
        <taxon>Vertebrata</taxon>
        <taxon>Euteleostomi</taxon>
        <taxon>Actinopterygii</taxon>
        <taxon>Neopterygii</taxon>
        <taxon>Teleostei</taxon>
        <taxon>Anguilliformes</taxon>
        <taxon>Anguillidae</taxon>
        <taxon>Anguilla</taxon>
    </lineage>
</organism>
<reference evidence="1" key="2">
    <citation type="journal article" date="2015" name="Fish Shellfish Immunol.">
        <title>Early steps in the European eel (Anguilla anguilla)-Vibrio vulnificus interaction in the gills: Role of the RtxA13 toxin.</title>
        <authorList>
            <person name="Callol A."/>
            <person name="Pajuelo D."/>
            <person name="Ebbesson L."/>
            <person name="Teles M."/>
            <person name="MacKenzie S."/>
            <person name="Amaro C."/>
        </authorList>
    </citation>
    <scope>NUCLEOTIDE SEQUENCE</scope>
</reference>
<proteinExistence type="predicted"/>
<sequence length="62" mass="7060">MLRTSVHRNVYDNTGHLREVQFKVKTVFPGLPSIQNKSLVVPEAQSHGNVRTKMVVSKRDQT</sequence>
<name>A0A0E9XMB3_ANGAN</name>
<dbReference type="AlphaFoldDB" id="A0A0E9XMB3"/>
<accession>A0A0E9XMB3</accession>
<reference evidence="1" key="1">
    <citation type="submission" date="2014-11" db="EMBL/GenBank/DDBJ databases">
        <authorList>
            <person name="Amaro Gonzalez C."/>
        </authorList>
    </citation>
    <scope>NUCLEOTIDE SEQUENCE</scope>
</reference>
<protein>
    <submittedName>
        <fullName evidence="1">Uncharacterized protein</fullName>
    </submittedName>
</protein>
<evidence type="ECO:0000313" key="1">
    <source>
        <dbReference type="EMBL" id="JAI03785.1"/>
    </source>
</evidence>